<dbReference type="PANTHER" id="PTHR42988:SF2">
    <property type="entry name" value="CYCLIC NUCLEOTIDE PHOSPHODIESTERASE CBUA0032-RELATED"/>
    <property type="match status" value="1"/>
</dbReference>
<evidence type="ECO:0000256" key="3">
    <source>
        <dbReference type="ARBA" id="ARBA00023004"/>
    </source>
</evidence>
<dbReference type="RefSeq" id="WP_065676949.1">
    <property type="nucleotide sequence ID" value="NZ_AP025463.1"/>
</dbReference>
<reference evidence="7" key="1">
    <citation type="submission" date="2016-06" db="EMBL/GenBank/DDBJ databases">
        <authorList>
            <person name="Rodrigo-Torres L."/>
            <person name="Arahal D.R."/>
        </authorList>
    </citation>
    <scope>NUCLEOTIDE SEQUENCE [LARGE SCALE GENOMIC DNA]</scope>
    <source>
        <strain evidence="7">CECT 7224</strain>
    </source>
</reference>
<evidence type="ECO:0000313" key="6">
    <source>
        <dbReference type="EMBL" id="SBT14328.1"/>
    </source>
</evidence>
<dbReference type="EMBL" id="FLQZ01000068">
    <property type="protein sequence ID" value="SBT14328.1"/>
    <property type="molecule type" value="Genomic_DNA"/>
</dbReference>
<gene>
    <name evidence="6" type="primary">cpdA_2</name>
    <name evidence="6" type="ORF">VCE7224_03090</name>
</gene>
<dbReference type="InterPro" id="IPR050884">
    <property type="entry name" value="CNP_phosphodiesterase-III"/>
</dbReference>
<dbReference type="GO" id="GO:0004114">
    <property type="term" value="F:3',5'-cyclic-nucleotide phosphodiesterase activity"/>
    <property type="evidence" value="ECO:0007669"/>
    <property type="project" value="UniProtKB-EC"/>
</dbReference>
<comment type="similarity">
    <text evidence="4">Belongs to the cyclic nucleotide phosphodiesterase class-III family.</text>
</comment>
<dbReference type="InterPro" id="IPR029052">
    <property type="entry name" value="Metallo-depent_PP-like"/>
</dbReference>
<protein>
    <submittedName>
        <fullName evidence="6">3',5'-cyclic adenosine monophosphate phosphodiesterase CpdA</fullName>
        <ecNumber evidence="6">3.1.4.17</ecNumber>
    </submittedName>
</protein>
<evidence type="ECO:0000256" key="1">
    <source>
        <dbReference type="ARBA" id="ARBA00022723"/>
    </source>
</evidence>
<dbReference type="InterPro" id="IPR004843">
    <property type="entry name" value="Calcineurin-like_PHP"/>
</dbReference>
<dbReference type="PANTHER" id="PTHR42988">
    <property type="entry name" value="PHOSPHOHYDROLASE"/>
    <property type="match status" value="1"/>
</dbReference>
<dbReference type="Proteomes" id="UP000092819">
    <property type="component" value="Unassembled WGS sequence"/>
</dbReference>
<keyword evidence="1" id="KW-0479">Metal-binding</keyword>
<name>A0A1C3JGZ2_9VIBR</name>
<keyword evidence="2 6" id="KW-0378">Hydrolase</keyword>
<evidence type="ECO:0000256" key="4">
    <source>
        <dbReference type="ARBA" id="ARBA00025742"/>
    </source>
</evidence>
<evidence type="ECO:0000313" key="7">
    <source>
        <dbReference type="Proteomes" id="UP000092819"/>
    </source>
</evidence>
<dbReference type="GO" id="GO:0046872">
    <property type="term" value="F:metal ion binding"/>
    <property type="evidence" value="ECO:0007669"/>
    <property type="project" value="UniProtKB-KW"/>
</dbReference>
<dbReference type="SUPFAM" id="SSF56300">
    <property type="entry name" value="Metallo-dependent phosphatases"/>
    <property type="match status" value="1"/>
</dbReference>
<organism evidence="6 7">
    <name type="scientific">Vibrio celticus</name>
    <dbReference type="NCBI Taxonomy" id="446372"/>
    <lineage>
        <taxon>Bacteria</taxon>
        <taxon>Pseudomonadati</taxon>
        <taxon>Pseudomonadota</taxon>
        <taxon>Gammaproteobacteria</taxon>
        <taxon>Vibrionales</taxon>
        <taxon>Vibrionaceae</taxon>
        <taxon>Vibrio</taxon>
    </lineage>
</organism>
<dbReference type="Pfam" id="PF00149">
    <property type="entry name" value="Metallophos"/>
    <property type="match status" value="1"/>
</dbReference>
<sequence>MNTVYQISDCHLSDESSYENLRRALEYINKDTACKTIFLTGDICCNPKSGDYVRLEAFIRQHINDQSIYAIAGNHDDSRLMRKELKGSTICVTDKATICEREFVFLDSSFKPLGKQHPLGSGRIDNRGMAQLKQQLRKANDPIVVVHHPVIPVGADWMKAILLENDTDVMNVLRKYRVRDVICGHGHDGITATQQGITQYMAPSTAYGFNHSINEYNRSEKVGLSRISFSVHSIDYQAIYFKIISL</sequence>
<keyword evidence="7" id="KW-1185">Reference proteome</keyword>
<keyword evidence="3" id="KW-0408">Iron</keyword>
<evidence type="ECO:0000256" key="2">
    <source>
        <dbReference type="ARBA" id="ARBA00022801"/>
    </source>
</evidence>
<feature type="domain" description="Calcineurin-like phosphoesterase" evidence="5">
    <location>
        <begin position="4"/>
        <end position="188"/>
    </location>
</feature>
<dbReference type="AlphaFoldDB" id="A0A1C3JGZ2"/>
<dbReference type="Gene3D" id="3.60.21.10">
    <property type="match status" value="1"/>
</dbReference>
<proteinExistence type="inferred from homology"/>
<dbReference type="EC" id="3.1.4.17" evidence="6"/>
<evidence type="ECO:0000259" key="5">
    <source>
        <dbReference type="Pfam" id="PF00149"/>
    </source>
</evidence>
<accession>A0A1C3JGZ2</accession>